<evidence type="ECO:0000313" key="3">
    <source>
        <dbReference type="Proteomes" id="UP000029492"/>
    </source>
</evidence>
<dbReference type="KEGG" id="mor:MOC_0960"/>
<feature type="compositionally biased region" description="Basic and acidic residues" evidence="1">
    <location>
        <begin position="79"/>
        <end position="99"/>
    </location>
</feature>
<dbReference type="AlphaFoldDB" id="A0A089NQ98"/>
<dbReference type="HOGENOM" id="CLU_2070356_0_0_5"/>
<evidence type="ECO:0000256" key="1">
    <source>
        <dbReference type="SAM" id="MobiDB-lite"/>
    </source>
</evidence>
<name>A0A089NQ98_9HYPH</name>
<proteinExistence type="predicted"/>
<evidence type="ECO:0000313" key="2">
    <source>
        <dbReference type="EMBL" id="AIQ88715.1"/>
    </source>
</evidence>
<accession>A0A089NQ98</accession>
<dbReference type="EMBL" id="CP003811">
    <property type="protein sequence ID" value="AIQ88715.1"/>
    <property type="molecule type" value="Genomic_DNA"/>
</dbReference>
<sequence>MPWYEGRRKTYAHLYADWDLIVRWHIATYGFEPSRKMMHKWAERGVLAGFAETARQWERELEIQANDAAKADHTTTIHYGARDDDHAARPVRGPDHAGDFADLAPYFEPEGADADART</sequence>
<feature type="region of interest" description="Disordered" evidence="1">
    <location>
        <begin position="79"/>
        <end position="118"/>
    </location>
</feature>
<dbReference type="Proteomes" id="UP000029492">
    <property type="component" value="Chromosome"/>
</dbReference>
<protein>
    <submittedName>
        <fullName evidence="2">Protein of unassigned function</fullName>
    </submittedName>
</protein>
<reference evidence="2 3" key="1">
    <citation type="journal article" date="2014" name="PLoS ONE">
        <title>Genome Information of Methylobacterium oryzae, a Plant-Probiotic Methylotroph in the Phyllosphere.</title>
        <authorList>
            <person name="Kwak M.J."/>
            <person name="Jeong H."/>
            <person name="Madhaiyan M."/>
            <person name="Lee Y."/>
            <person name="Sa T.M."/>
            <person name="Oh T.K."/>
            <person name="Kim J.F."/>
        </authorList>
    </citation>
    <scope>NUCLEOTIDE SEQUENCE [LARGE SCALE GENOMIC DNA]</scope>
    <source>
        <strain evidence="2 3">CBMB20</strain>
    </source>
</reference>
<organism evidence="2 3">
    <name type="scientific">Methylobacterium oryzae CBMB20</name>
    <dbReference type="NCBI Taxonomy" id="693986"/>
    <lineage>
        <taxon>Bacteria</taxon>
        <taxon>Pseudomonadati</taxon>
        <taxon>Pseudomonadota</taxon>
        <taxon>Alphaproteobacteria</taxon>
        <taxon>Hyphomicrobiales</taxon>
        <taxon>Methylobacteriaceae</taxon>
        <taxon>Methylobacterium</taxon>
    </lineage>
</organism>
<keyword evidence="3" id="KW-1185">Reference proteome</keyword>
<gene>
    <name evidence="2" type="ORF">MOC_0960</name>
</gene>